<dbReference type="Proteomes" id="UP001597273">
    <property type="component" value="Unassembled WGS sequence"/>
</dbReference>
<evidence type="ECO:0000256" key="1">
    <source>
        <dbReference type="ARBA" id="ARBA00022801"/>
    </source>
</evidence>
<dbReference type="SUPFAM" id="SSF101215">
    <property type="entry name" value="KaiA/RbsU domain"/>
    <property type="match status" value="1"/>
</dbReference>
<dbReference type="InterPro" id="IPR036457">
    <property type="entry name" value="PPM-type-like_dom_sf"/>
</dbReference>
<reference evidence="4" key="1">
    <citation type="journal article" date="2019" name="Int. J. Syst. Evol. Microbiol.">
        <title>The Global Catalogue of Microorganisms (GCM) 10K type strain sequencing project: providing services to taxonomists for standard genome sequencing and annotation.</title>
        <authorList>
            <consortium name="The Broad Institute Genomics Platform"/>
            <consortium name="The Broad Institute Genome Sequencing Center for Infectious Disease"/>
            <person name="Wu L."/>
            <person name="Ma J."/>
        </authorList>
    </citation>
    <scope>NUCLEOTIDE SEQUENCE [LARGE SCALE GENOMIC DNA]</scope>
    <source>
        <strain evidence="4">CGMCC 1.15475</strain>
    </source>
</reference>
<dbReference type="PANTHER" id="PTHR43156:SF15">
    <property type="entry name" value="PHOSPHOSERINE PHOSPHATASE RSBU"/>
    <property type="match status" value="1"/>
</dbReference>
<dbReference type="Gene3D" id="3.60.40.10">
    <property type="entry name" value="PPM-type phosphatase domain"/>
    <property type="match status" value="1"/>
</dbReference>
<comment type="caution">
    <text evidence="3">The sequence shown here is derived from an EMBL/GenBank/DDBJ whole genome shotgun (WGS) entry which is preliminary data.</text>
</comment>
<proteinExistence type="predicted"/>
<sequence>MVHKIENQYKEILNQYMQRQSEQNLYVGQNFSRQLISENISPEEVISVHKAAMQEIYKDLPDVVWHSFDFLIEMMINYGLALQERQSLLQRQEEIRVEMDLAANVQETLLKTSLPVLEGLDIGLLSIPAKKMNGDYIYFISDADGHAGIAVADVIGKGLPAALCMSMVKFGMDSLNNSPATPKEVLGVINRVVEKSIDDSMFVSMFYGRYDADNGTLTYGSAGHEPAILYRAKTAEFSELYAKGLLLGVSPAAVYEEHTVQLEQNDMVVMMTDGVTEGRTDEGFIEREVLFQLIEEKKDEPAQAIVQHVYDELERMQNAQLHDDFTLVIYKKVSM</sequence>
<dbReference type="Gene3D" id="1.10.1240.30">
    <property type="entry name" value="KaiA/RbsU domain"/>
    <property type="match status" value="1"/>
</dbReference>
<dbReference type="InterPro" id="IPR001932">
    <property type="entry name" value="PPM-type_phosphatase-like_dom"/>
</dbReference>
<gene>
    <name evidence="3" type="ORF">ACFSDB_12485</name>
</gene>
<protein>
    <submittedName>
        <fullName evidence="3">PP2C family protein-serine/threonine phosphatase</fullName>
        <ecNumber evidence="3">3.1.3.16</ecNumber>
    </submittedName>
</protein>
<dbReference type="InterPro" id="IPR052016">
    <property type="entry name" value="Bact_Sigma-Reg"/>
</dbReference>
<accession>A0ABW4QJK5</accession>
<evidence type="ECO:0000313" key="4">
    <source>
        <dbReference type="Proteomes" id="UP001597273"/>
    </source>
</evidence>
<feature type="domain" description="PPM-type phosphatase" evidence="2">
    <location>
        <begin position="121"/>
        <end position="332"/>
    </location>
</feature>
<dbReference type="Pfam" id="PF07228">
    <property type="entry name" value="SpoIIE"/>
    <property type="match status" value="1"/>
</dbReference>
<dbReference type="SMART" id="SM00332">
    <property type="entry name" value="PP2Cc"/>
    <property type="match status" value="1"/>
</dbReference>
<name>A0ABW4QJK5_9BACL</name>
<dbReference type="GO" id="GO:0004722">
    <property type="term" value="F:protein serine/threonine phosphatase activity"/>
    <property type="evidence" value="ECO:0007669"/>
    <property type="project" value="UniProtKB-EC"/>
</dbReference>
<dbReference type="PROSITE" id="PS51746">
    <property type="entry name" value="PPM_2"/>
    <property type="match status" value="1"/>
</dbReference>
<dbReference type="PANTHER" id="PTHR43156">
    <property type="entry name" value="STAGE II SPORULATION PROTEIN E-RELATED"/>
    <property type="match status" value="1"/>
</dbReference>
<dbReference type="InterPro" id="IPR014787">
    <property type="entry name" value="PSer_Pase_RsbU_N"/>
</dbReference>
<keyword evidence="1 3" id="KW-0378">Hydrolase</keyword>
<dbReference type="InterPro" id="IPR017944">
    <property type="entry name" value="KaiA/RbsU_helical_domain_sf"/>
</dbReference>
<organism evidence="3 4">
    <name type="scientific">Planococcus chinensis</name>
    <dbReference type="NCBI Taxonomy" id="272917"/>
    <lineage>
        <taxon>Bacteria</taxon>
        <taxon>Bacillati</taxon>
        <taxon>Bacillota</taxon>
        <taxon>Bacilli</taxon>
        <taxon>Bacillales</taxon>
        <taxon>Caryophanaceae</taxon>
        <taxon>Planococcus</taxon>
    </lineage>
</organism>
<dbReference type="SMART" id="SM00331">
    <property type="entry name" value="PP2C_SIG"/>
    <property type="match status" value="1"/>
</dbReference>
<keyword evidence="4" id="KW-1185">Reference proteome</keyword>
<dbReference type="Pfam" id="PF08673">
    <property type="entry name" value="RsbU_N"/>
    <property type="match status" value="1"/>
</dbReference>
<dbReference type="EMBL" id="JBHUFW010000010">
    <property type="protein sequence ID" value="MFD1863740.1"/>
    <property type="molecule type" value="Genomic_DNA"/>
</dbReference>
<dbReference type="EC" id="3.1.3.16" evidence="3"/>
<evidence type="ECO:0000313" key="3">
    <source>
        <dbReference type="EMBL" id="MFD1863740.1"/>
    </source>
</evidence>
<dbReference type="SUPFAM" id="SSF81606">
    <property type="entry name" value="PP2C-like"/>
    <property type="match status" value="1"/>
</dbReference>
<evidence type="ECO:0000259" key="2">
    <source>
        <dbReference type="PROSITE" id="PS51746"/>
    </source>
</evidence>
<dbReference type="RefSeq" id="WP_204893382.1">
    <property type="nucleotide sequence ID" value="NZ_JBHUFW010000010.1"/>
</dbReference>